<organism evidence="2 3">
    <name type="scientific">Candidatus Nealsonbacteria bacterium CG_4_10_14_0_8_um_filter_37_14</name>
    <dbReference type="NCBI Taxonomy" id="1974684"/>
    <lineage>
        <taxon>Bacteria</taxon>
        <taxon>Candidatus Nealsoniibacteriota</taxon>
    </lineage>
</organism>
<dbReference type="AlphaFoldDB" id="A0A2M7R752"/>
<reference evidence="3" key="1">
    <citation type="submission" date="2017-09" db="EMBL/GenBank/DDBJ databases">
        <title>Depth-based differentiation of microbial function through sediment-hosted aquifers and enrichment of novel symbionts in the deep terrestrial subsurface.</title>
        <authorList>
            <person name="Probst A.J."/>
            <person name="Ladd B."/>
            <person name="Jarett J.K."/>
            <person name="Geller-Mcgrath D.E."/>
            <person name="Sieber C.M.K."/>
            <person name="Emerson J.B."/>
            <person name="Anantharaman K."/>
            <person name="Thomas B.C."/>
            <person name="Malmstrom R."/>
            <person name="Stieglmeier M."/>
            <person name="Klingl A."/>
            <person name="Woyke T."/>
            <person name="Ryan C.M."/>
            <person name="Banfield J.F."/>
        </authorList>
    </citation>
    <scope>NUCLEOTIDE SEQUENCE [LARGE SCALE GENOMIC DNA]</scope>
</reference>
<feature type="transmembrane region" description="Helical" evidence="1">
    <location>
        <begin position="13"/>
        <end position="37"/>
    </location>
</feature>
<proteinExistence type="predicted"/>
<gene>
    <name evidence="2" type="ORF">COY73_00335</name>
</gene>
<evidence type="ECO:0000313" key="2">
    <source>
        <dbReference type="EMBL" id="PIY89659.1"/>
    </source>
</evidence>
<keyword evidence="1" id="KW-1133">Transmembrane helix</keyword>
<evidence type="ECO:0000313" key="3">
    <source>
        <dbReference type="Proteomes" id="UP000230767"/>
    </source>
</evidence>
<keyword evidence="1" id="KW-0812">Transmembrane</keyword>
<protein>
    <recommendedName>
        <fullName evidence="4">Sensor histidine kinase</fullName>
    </recommendedName>
</protein>
<evidence type="ECO:0008006" key="4">
    <source>
        <dbReference type="Google" id="ProtNLM"/>
    </source>
</evidence>
<dbReference type="Proteomes" id="UP000230767">
    <property type="component" value="Unassembled WGS sequence"/>
</dbReference>
<name>A0A2M7R752_9BACT</name>
<sequence>MKIWENRSILFKISWGIVITFLVLYLIYLVAGSWIIIKELRNNILPRIIERNQEIEKILEFVSK</sequence>
<accession>A0A2M7R752</accession>
<comment type="caution">
    <text evidence="2">The sequence shown here is derived from an EMBL/GenBank/DDBJ whole genome shotgun (WGS) entry which is preliminary data.</text>
</comment>
<evidence type="ECO:0000256" key="1">
    <source>
        <dbReference type="SAM" id="Phobius"/>
    </source>
</evidence>
<dbReference type="EMBL" id="PFLW01000008">
    <property type="protein sequence ID" value="PIY89659.1"/>
    <property type="molecule type" value="Genomic_DNA"/>
</dbReference>
<keyword evidence="1" id="KW-0472">Membrane</keyword>